<reference evidence="3" key="1">
    <citation type="submission" date="2023-03" db="EMBL/GenBank/DDBJ databases">
        <authorList>
            <person name="Steffen K."/>
            <person name="Cardenas P."/>
        </authorList>
    </citation>
    <scope>NUCLEOTIDE SEQUENCE</scope>
</reference>
<comment type="caution">
    <text evidence="3">The sequence shown here is derived from an EMBL/GenBank/DDBJ whole genome shotgun (WGS) entry which is preliminary data.</text>
</comment>
<proteinExistence type="predicted"/>
<accession>A0AA35XCL6</accession>
<dbReference type="Proteomes" id="UP001174909">
    <property type="component" value="Unassembled WGS sequence"/>
</dbReference>
<organism evidence="3 4">
    <name type="scientific">Geodia barretti</name>
    <name type="common">Barrett's horny sponge</name>
    <dbReference type="NCBI Taxonomy" id="519541"/>
    <lineage>
        <taxon>Eukaryota</taxon>
        <taxon>Metazoa</taxon>
        <taxon>Porifera</taxon>
        <taxon>Demospongiae</taxon>
        <taxon>Heteroscleromorpha</taxon>
        <taxon>Tetractinellida</taxon>
        <taxon>Astrophorina</taxon>
        <taxon>Geodiidae</taxon>
        <taxon>Geodia</taxon>
    </lineage>
</organism>
<dbReference type="AlphaFoldDB" id="A0AA35XCL6"/>
<feature type="chain" id="PRO_5041347397" evidence="2">
    <location>
        <begin position="21"/>
        <end position="205"/>
    </location>
</feature>
<gene>
    <name evidence="3" type="ORF">GBAR_LOCUS25366</name>
</gene>
<feature type="region of interest" description="Disordered" evidence="1">
    <location>
        <begin position="108"/>
        <end position="146"/>
    </location>
</feature>
<dbReference type="EMBL" id="CASHTH010003509">
    <property type="protein sequence ID" value="CAI8045882.1"/>
    <property type="molecule type" value="Genomic_DNA"/>
</dbReference>
<evidence type="ECO:0000256" key="2">
    <source>
        <dbReference type="SAM" id="SignalP"/>
    </source>
</evidence>
<name>A0AA35XCL6_GEOBA</name>
<keyword evidence="4" id="KW-1185">Reference proteome</keyword>
<feature type="compositionally biased region" description="Pro residues" evidence="1">
    <location>
        <begin position="115"/>
        <end position="128"/>
    </location>
</feature>
<keyword evidence="2" id="KW-0732">Signal</keyword>
<protein>
    <submittedName>
        <fullName evidence="3">Uncharacterized protein</fullName>
    </submittedName>
</protein>
<sequence length="205" mass="23294">MERAVFALFCLSAAFCFASAQNEDLPPCPDDFYLKIRPEAYDERSQPLVERQECLADLSRFLGFPYIARTYFYACNEGFITIRPQPAGPFVCIPFLGSGIGPEIDIPETFERPSLPTPTQPPSRPSPTEPEERPTTSGGLSECPSDSVSNRNRYAYSSLRLTVRKRCYIRTRVHGAPSRHTTTIWECKDGYTRNYVRRQYVCVQA</sequence>
<evidence type="ECO:0000313" key="3">
    <source>
        <dbReference type="EMBL" id="CAI8045882.1"/>
    </source>
</evidence>
<feature type="signal peptide" evidence="2">
    <location>
        <begin position="1"/>
        <end position="20"/>
    </location>
</feature>
<evidence type="ECO:0000256" key="1">
    <source>
        <dbReference type="SAM" id="MobiDB-lite"/>
    </source>
</evidence>
<evidence type="ECO:0000313" key="4">
    <source>
        <dbReference type="Proteomes" id="UP001174909"/>
    </source>
</evidence>